<reference evidence="2 3" key="1">
    <citation type="journal article" date="2023" name="PLoS ONE">
        <title>Cytospora paraplurivora sp. nov. isolated from orchards with fruit tree decline syndrome in Ontario, Canada.</title>
        <authorList>
            <person name="Ilyukhin E."/>
            <person name="Nguyen H.D.T."/>
            <person name="Castle A.J."/>
            <person name="Ellouze W."/>
        </authorList>
    </citation>
    <scope>NUCLEOTIDE SEQUENCE [LARGE SCALE GENOMIC DNA]</scope>
    <source>
        <strain evidence="2 3">FDS-564</strain>
    </source>
</reference>
<proteinExistence type="predicted"/>
<evidence type="ECO:0000313" key="2">
    <source>
        <dbReference type="EMBL" id="KAK7729388.1"/>
    </source>
</evidence>
<dbReference type="Proteomes" id="UP001320245">
    <property type="component" value="Unassembled WGS sequence"/>
</dbReference>
<evidence type="ECO:0000313" key="3">
    <source>
        <dbReference type="Proteomes" id="UP001320245"/>
    </source>
</evidence>
<sequence length="293" mass="32770">MFSYLKEDGNSVGIKSTLLMCLSLQLHVQDYIYLQYTIMPYAATNAEHFDKTGEIFSKQLQRPMRGPAARADKLSLLKELEPEQLDSLSGHQLAKLLKQRESANATALNDKYGFLVPAVEDRPYLTSEPQECKNTLCPRCGKGAVGEEIAILDLDGILKGDIQPTVAVGYSFRKHGRPIADAEIVRNIGMRPAPEARMDSSKPAHSELTEKTEPIAPLDEVDKVDKTDKVDKMDKVDTEDSERMLCPQPLTPSDTFVTTSDSNEDLIQLYTDNNLNDMFLDDMFRDDNHDVGL</sequence>
<feature type="compositionally biased region" description="Basic and acidic residues" evidence="1">
    <location>
        <begin position="233"/>
        <end position="243"/>
    </location>
</feature>
<evidence type="ECO:0000256" key="1">
    <source>
        <dbReference type="SAM" id="MobiDB-lite"/>
    </source>
</evidence>
<keyword evidence="3" id="KW-1185">Reference proteome</keyword>
<dbReference type="AlphaFoldDB" id="A0AAN9U480"/>
<protein>
    <submittedName>
        <fullName evidence="2">Uncharacterized protein</fullName>
    </submittedName>
</protein>
<accession>A0AAN9U480</accession>
<comment type="caution">
    <text evidence="2">The sequence shown here is derived from an EMBL/GenBank/DDBJ whole genome shotgun (WGS) entry which is preliminary data.</text>
</comment>
<gene>
    <name evidence="2" type="ORF">SLS53_009238</name>
</gene>
<dbReference type="EMBL" id="JAJSPL020000070">
    <property type="protein sequence ID" value="KAK7729388.1"/>
    <property type="molecule type" value="Genomic_DNA"/>
</dbReference>
<feature type="region of interest" description="Disordered" evidence="1">
    <location>
        <begin position="233"/>
        <end position="252"/>
    </location>
</feature>
<organism evidence="2 3">
    <name type="scientific">Cytospora paraplurivora</name>
    <dbReference type="NCBI Taxonomy" id="2898453"/>
    <lineage>
        <taxon>Eukaryota</taxon>
        <taxon>Fungi</taxon>
        <taxon>Dikarya</taxon>
        <taxon>Ascomycota</taxon>
        <taxon>Pezizomycotina</taxon>
        <taxon>Sordariomycetes</taxon>
        <taxon>Sordariomycetidae</taxon>
        <taxon>Diaporthales</taxon>
        <taxon>Cytosporaceae</taxon>
        <taxon>Cytospora</taxon>
    </lineage>
</organism>
<name>A0AAN9U480_9PEZI</name>